<sequence length="96" mass="11152">MQFKWGLSSERSTVLYDRVLVLHNDIVYPYNHSDRFRVNKVCLVKLNFVEVLWIASHRLKGLQVVYPEFGSAVELKNGRCVLNTAEVAEFGRRVIL</sequence>
<proteinExistence type="predicted"/>
<dbReference type="Proteomes" id="UP000689129">
    <property type="component" value="Unassembled WGS sequence"/>
</dbReference>
<dbReference type="AlphaFoldDB" id="A0A8I2ZQ33"/>
<evidence type="ECO:0000313" key="2">
    <source>
        <dbReference type="Proteomes" id="UP000689129"/>
    </source>
</evidence>
<accession>A0A8I2ZQ33</accession>
<gene>
    <name evidence="1" type="ORF">HYQ45_006854</name>
</gene>
<reference evidence="1" key="1">
    <citation type="journal article" date="2021" name="Mol. Plant Pathol.">
        <title>A 20-kb lineage-specific genomic region tames virulence in pathogenic amphidiploid Verticillium longisporum.</title>
        <authorList>
            <person name="Harting R."/>
            <person name="Starke J."/>
            <person name="Kusch H."/>
            <person name="Poggeler S."/>
            <person name="Maurus I."/>
            <person name="Schluter R."/>
            <person name="Landesfeind M."/>
            <person name="Bulla I."/>
            <person name="Nowrousian M."/>
            <person name="de Jonge R."/>
            <person name="Stahlhut G."/>
            <person name="Hoff K.J."/>
            <person name="Asshauer K.P."/>
            <person name="Thurmer A."/>
            <person name="Stanke M."/>
            <person name="Daniel R."/>
            <person name="Morgenstern B."/>
            <person name="Thomma B.P.H.J."/>
            <person name="Kronstad J.W."/>
            <person name="Braus-Stromeyer S.A."/>
            <person name="Braus G.H."/>
        </authorList>
    </citation>
    <scope>NUCLEOTIDE SEQUENCE</scope>
    <source>
        <strain evidence="1">Vl32</strain>
    </source>
</reference>
<name>A0A8I2ZQ33_VERLO</name>
<dbReference type="EMBL" id="JAEMWZ010000122">
    <property type="protein sequence ID" value="KAG7135315.1"/>
    <property type="molecule type" value="Genomic_DNA"/>
</dbReference>
<organism evidence="1 2">
    <name type="scientific">Verticillium longisporum</name>
    <name type="common">Verticillium dahliae var. longisporum</name>
    <dbReference type="NCBI Taxonomy" id="100787"/>
    <lineage>
        <taxon>Eukaryota</taxon>
        <taxon>Fungi</taxon>
        <taxon>Dikarya</taxon>
        <taxon>Ascomycota</taxon>
        <taxon>Pezizomycotina</taxon>
        <taxon>Sordariomycetes</taxon>
        <taxon>Hypocreomycetidae</taxon>
        <taxon>Glomerellales</taxon>
        <taxon>Plectosphaerellaceae</taxon>
        <taxon>Verticillium</taxon>
    </lineage>
</organism>
<protein>
    <submittedName>
        <fullName evidence="1">Uncharacterized protein</fullName>
    </submittedName>
</protein>
<evidence type="ECO:0000313" key="1">
    <source>
        <dbReference type="EMBL" id="KAG7135315.1"/>
    </source>
</evidence>
<comment type="caution">
    <text evidence="1">The sequence shown here is derived from an EMBL/GenBank/DDBJ whole genome shotgun (WGS) entry which is preliminary data.</text>
</comment>